<feature type="compositionally biased region" description="Low complexity" evidence="1">
    <location>
        <begin position="100"/>
        <end position="113"/>
    </location>
</feature>
<evidence type="ECO:0000313" key="3">
    <source>
        <dbReference type="Proteomes" id="UP000218505"/>
    </source>
</evidence>
<feature type="region of interest" description="Disordered" evidence="1">
    <location>
        <begin position="100"/>
        <end position="130"/>
    </location>
</feature>
<protein>
    <submittedName>
        <fullName evidence="2">Uncharacterized protein</fullName>
    </submittedName>
</protein>
<name>A0A290Z8Q1_9PSEU</name>
<keyword evidence="3" id="KW-1185">Reference proteome</keyword>
<proteinExistence type="predicted"/>
<evidence type="ECO:0000313" key="2">
    <source>
        <dbReference type="EMBL" id="ATE55421.1"/>
    </source>
</evidence>
<accession>A0A290Z8Q1</accession>
<dbReference type="Proteomes" id="UP000218505">
    <property type="component" value="Chromosome"/>
</dbReference>
<dbReference type="KEGG" id="apre:CNX65_20800"/>
<dbReference type="EMBL" id="CP023445">
    <property type="protein sequence ID" value="ATE55421.1"/>
    <property type="molecule type" value="Genomic_DNA"/>
</dbReference>
<dbReference type="RefSeq" id="WP_096495255.1">
    <property type="nucleotide sequence ID" value="NZ_CP023445.1"/>
</dbReference>
<dbReference type="AlphaFoldDB" id="A0A290Z8Q1"/>
<evidence type="ECO:0000256" key="1">
    <source>
        <dbReference type="SAM" id="MobiDB-lite"/>
    </source>
</evidence>
<gene>
    <name evidence="2" type="ORF">CNX65_20800</name>
</gene>
<sequence length="130" mass="12176">MLTTASTARGGAPGAAGEVAVLADVVEPLGAGAALDDAVVVVGATGGGVTEGRSAGVLVAGFTAVTGKVAVTVHSGPGSAGSAARTRSARVAPGVVAAAATTSTATADHPASAGRRRFHPMSAPQHPVTG</sequence>
<organism evidence="2 3">
    <name type="scientific">Actinosynnema pretiosum</name>
    <dbReference type="NCBI Taxonomy" id="42197"/>
    <lineage>
        <taxon>Bacteria</taxon>
        <taxon>Bacillati</taxon>
        <taxon>Actinomycetota</taxon>
        <taxon>Actinomycetes</taxon>
        <taxon>Pseudonocardiales</taxon>
        <taxon>Pseudonocardiaceae</taxon>
        <taxon>Actinosynnema</taxon>
    </lineage>
</organism>
<reference evidence="2" key="1">
    <citation type="submission" date="2017-09" db="EMBL/GenBank/DDBJ databases">
        <title>Complete Genome Sequence of ansamitocin-producing Bacterium Actinosynnema pretiosum X47.</title>
        <authorList>
            <person name="Cao G."/>
            <person name="Zong G."/>
            <person name="Zhong C."/>
            <person name="Fu J."/>
        </authorList>
    </citation>
    <scope>NUCLEOTIDE SEQUENCE [LARGE SCALE GENOMIC DNA]</scope>
    <source>
        <strain evidence="2">X47</strain>
    </source>
</reference>